<evidence type="ECO:0008006" key="3">
    <source>
        <dbReference type="Google" id="ProtNLM"/>
    </source>
</evidence>
<feature type="chain" id="PRO_5032502131" description="Carboxypeptidase regulatory-like domain-containing protein" evidence="1">
    <location>
        <begin position="26"/>
        <end position="155"/>
    </location>
</feature>
<gene>
    <name evidence="2" type="ORF">ENP34_15190</name>
</gene>
<proteinExistence type="predicted"/>
<comment type="caution">
    <text evidence="2">The sequence shown here is derived from an EMBL/GenBank/DDBJ whole genome shotgun (WGS) entry which is preliminary data.</text>
</comment>
<dbReference type="AlphaFoldDB" id="A0A831TCT5"/>
<accession>A0A831TCT5</accession>
<organism evidence="2">
    <name type="scientific">Thermorudis peleae</name>
    <dbReference type="NCBI Taxonomy" id="1382356"/>
    <lineage>
        <taxon>Bacteria</taxon>
        <taxon>Pseudomonadati</taxon>
        <taxon>Thermomicrobiota</taxon>
        <taxon>Thermomicrobia</taxon>
        <taxon>Thermomicrobia incertae sedis</taxon>
        <taxon>Thermorudis</taxon>
    </lineage>
</organism>
<protein>
    <recommendedName>
        <fullName evidence="3">Carboxypeptidase regulatory-like domain-containing protein</fullName>
    </recommendedName>
</protein>
<evidence type="ECO:0000313" key="2">
    <source>
        <dbReference type="EMBL" id="HEG92760.1"/>
    </source>
</evidence>
<name>A0A831TCT5_9BACT</name>
<dbReference type="EMBL" id="DSIY01000355">
    <property type="protein sequence ID" value="HEG92760.1"/>
    <property type="molecule type" value="Genomic_DNA"/>
</dbReference>
<evidence type="ECO:0000256" key="1">
    <source>
        <dbReference type="SAM" id="SignalP"/>
    </source>
</evidence>
<reference evidence="2" key="1">
    <citation type="journal article" date="2020" name="mSystems">
        <title>Genome- and Community-Level Interaction Insights into Carbon Utilization and Element Cycling Functions of Hydrothermarchaeota in Hydrothermal Sediment.</title>
        <authorList>
            <person name="Zhou Z."/>
            <person name="Liu Y."/>
            <person name="Xu W."/>
            <person name="Pan J."/>
            <person name="Luo Z.H."/>
            <person name="Li M."/>
        </authorList>
    </citation>
    <scope>NUCLEOTIDE SEQUENCE [LARGE SCALE GENOMIC DNA]</scope>
    <source>
        <strain evidence="2">SpSt-210</strain>
    </source>
</reference>
<keyword evidence="1" id="KW-0732">Signal</keyword>
<feature type="signal peptide" evidence="1">
    <location>
        <begin position="1"/>
        <end position="25"/>
    </location>
</feature>
<sequence length="155" mass="16384">MIRRVFALIVTLSTLLLTVVANVGAAPAETVTITFKDVTETFADTNPCTGEPGLVTVTYNGVLHITGLPNGTYHVTGTQTGTFVFEPDDPSQPSVAGRFTIWFGENSNQASFNGTVTFRVNGQGSDGSTLRFNGVAHISMSATGSTTSFDFGRCH</sequence>